<dbReference type="Gene3D" id="3.40.50.410">
    <property type="entry name" value="von Willebrand factor, type A domain"/>
    <property type="match status" value="1"/>
</dbReference>
<dbReference type="InterPro" id="IPR013694">
    <property type="entry name" value="VIT"/>
</dbReference>
<evidence type="ECO:0000313" key="6">
    <source>
        <dbReference type="RefSeq" id="XP_022090007.1"/>
    </source>
</evidence>
<feature type="compositionally biased region" description="Basic and acidic residues" evidence="1">
    <location>
        <begin position="621"/>
        <end position="630"/>
    </location>
</feature>
<organism evidence="4 5">
    <name type="scientific">Acanthaster planci</name>
    <name type="common">Crown-of-thorns starfish</name>
    <dbReference type="NCBI Taxonomy" id="133434"/>
    <lineage>
        <taxon>Eukaryota</taxon>
        <taxon>Metazoa</taxon>
        <taxon>Echinodermata</taxon>
        <taxon>Eleutherozoa</taxon>
        <taxon>Asterozoa</taxon>
        <taxon>Asteroidea</taxon>
        <taxon>Valvatacea</taxon>
        <taxon>Valvatida</taxon>
        <taxon>Acanthasteridae</taxon>
        <taxon>Acanthaster</taxon>
    </lineage>
</organism>
<dbReference type="RefSeq" id="XP_022090007.1">
    <property type="nucleotide sequence ID" value="XM_022234315.1"/>
</dbReference>
<dbReference type="PANTHER" id="PTHR46299:SF4">
    <property type="entry name" value="VON WILLEBRAND FACTOR A DOMAIN-CONTAINING PROTEIN 5B1-LIKE"/>
    <property type="match status" value="1"/>
</dbReference>
<sequence>MPGLIDRHTRSPLALQATRVSTCLNGLSLGLTSSLTYFNDEDHVVEGVFCLALDENTSVTGFEARMSQGRNISVHVKDRCEVEHYDEILTGSPAASRNSSHHTYIPPGKFALTEYDSTRVFCANLGTIRPHGTVTILMCISSLLQTGQSGEVLMKLPNIFTPRFVREPVPSEGKSSAHSSRPKAKPSLAAASHHQFILRSLIDIAEEVSDTSKEYDFEFQLEVKAPTLLAGVSSSTHAIRVDADPYAENASDVFVTLAEPHSMDRDLEVILHPPKPHLPIVILEHGDMSPAEYENFVKVEQEYFRTGESTESDQRRELLNRMHKDIMHNAVSMLNYCPDFDVLARQMLPYRFDIQGEYIFMIDRSGSMSGEYIANARETLMMFLKSLPTCCHFNIIGFGSSFKPLFECSRAYTQSNVREASSNITKMRADMGGTSLLAPLLWIYHQPVTRGWPRQLFVLTDGGVNNTGDILDLVRSHSRHTRVHTFGVGENVSKRLVKGMARAGRGRAEFIAIKDRMQSKVLSTLKHALQPCISDIRLDWKLPYGVEVLQSPTVHPSIFQGEPLVVYGLLCDTVRMHSTLASVLLKTARKNPFVEKALSRGSSNEKAEEDASSPTRPKSPVKKDGSHEQEEVSTENQEVLPPKSQSNGLTHSTPPMVEDGDVAVPASVEHSPRRKLSNVGQTAQKRYLELAAKRNRTVSVPDNRFGGVADPVAIQAILSRLEATSERRQSESQLHPLSARSRKFSPVMRAEGGSTTSFDFEPSSPAWDNFMESGDGEELFDQDVQMSLNDAVVLDDGKLVDMATRTGKCSVTVSGLFCGRPISCDVPFDISTLVRGEWVGPCGEEDVWEETIHQLAAKRLLQDFDALSRRLGHENGDKRNFSDATAEEMVKVRTKMLEVSQAANVICRHTAFVSVDQETLEPLPSPIQVIQPTPRISKPVGKRSIRFGYSKGLGRRISTSFTDSEEDAFSSGLGRSDSMSSSQSQSQPYSASHSLDLPHAGSNSPTWSSHEVPEWSFSGSFSNINITKPKPWQLATRLIKLSNRLSTMPSKRPLFRAVDMMEGGGRTLSMETVELHALVNLQLSNGSWDLDQELAEALDIPMEKLKRASPLCIPAGDEESVFEAEVDTTAKGGVSSPSNIDTDDAYTSQDKDKEEDEMHIKIVESPVDGSKPSTTLPQSDSGYQTLRSCFSSPDESVLGALTMTYSTRVESSLTESNAAKSDVCSSNSPGSRRLGSDDSFGEVLENRIWATVLSLTWLEHNCASFFNEWELLAAKADRWLNEQRLPRGFDLPGLKAAAYQVIVLSRK</sequence>
<feature type="region of interest" description="Disordered" evidence="1">
    <location>
        <begin position="1127"/>
        <end position="1156"/>
    </location>
</feature>
<feature type="compositionally biased region" description="Low complexity" evidence="1">
    <location>
        <begin position="970"/>
        <end position="994"/>
    </location>
</feature>
<dbReference type="KEGG" id="aplc:110978951"/>
<dbReference type="PROSITE" id="PS50234">
    <property type="entry name" value="VWFA"/>
    <property type="match status" value="1"/>
</dbReference>
<evidence type="ECO:0000313" key="9">
    <source>
        <dbReference type="RefSeq" id="XP_022090010.1"/>
    </source>
</evidence>
<dbReference type="OMA" id="HARFTRC"/>
<keyword evidence="4" id="KW-1185">Reference proteome</keyword>
<dbReference type="SUPFAM" id="SSF53300">
    <property type="entry name" value="vWA-like"/>
    <property type="match status" value="1"/>
</dbReference>
<dbReference type="RefSeq" id="XP_022090008.1">
    <property type="nucleotide sequence ID" value="XM_022234316.1"/>
</dbReference>
<dbReference type="PROSITE" id="PS51468">
    <property type="entry name" value="VIT"/>
    <property type="match status" value="1"/>
</dbReference>
<dbReference type="InterPro" id="IPR052627">
    <property type="entry name" value="VWA_domain-containing"/>
</dbReference>
<feature type="region of interest" description="Disordered" evidence="1">
    <location>
        <begin position="1216"/>
        <end position="1236"/>
    </location>
</feature>
<dbReference type="InterPro" id="IPR002035">
    <property type="entry name" value="VWF_A"/>
</dbReference>
<evidence type="ECO:0000259" key="3">
    <source>
        <dbReference type="PROSITE" id="PS51468"/>
    </source>
</evidence>
<evidence type="ECO:0000313" key="8">
    <source>
        <dbReference type="RefSeq" id="XP_022090009.1"/>
    </source>
</evidence>
<feature type="region of interest" description="Disordered" evidence="1">
    <location>
        <begin position="596"/>
        <end position="660"/>
    </location>
</feature>
<feature type="compositionally biased region" description="Polar residues" evidence="1">
    <location>
        <begin position="1135"/>
        <end position="1148"/>
    </location>
</feature>
<dbReference type="RefSeq" id="XP_022090006.1">
    <property type="nucleotide sequence ID" value="XM_022234314.1"/>
</dbReference>
<feature type="region of interest" description="Disordered" evidence="1">
    <location>
        <begin position="167"/>
        <end position="188"/>
    </location>
</feature>
<dbReference type="InterPro" id="IPR036465">
    <property type="entry name" value="vWFA_dom_sf"/>
</dbReference>
<dbReference type="Pfam" id="PF13757">
    <property type="entry name" value="VIT_2"/>
    <property type="match status" value="1"/>
</dbReference>
<evidence type="ECO:0000313" key="10">
    <source>
        <dbReference type="RefSeq" id="XP_022090012.1"/>
    </source>
</evidence>
<evidence type="ECO:0000313" key="4">
    <source>
        <dbReference type="Proteomes" id="UP000694845"/>
    </source>
</evidence>
<evidence type="ECO:0000313" key="7">
    <source>
        <dbReference type="RefSeq" id="XP_022090008.1"/>
    </source>
</evidence>
<dbReference type="SMART" id="SM00327">
    <property type="entry name" value="VWA"/>
    <property type="match status" value="1"/>
</dbReference>
<dbReference type="PANTHER" id="PTHR46299">
    <property type="entry name" value="VON WILLEBRAND FACTOR A DOMAIN-CONTAINING PROTEIN 5B2-RELATED"/>
    <property type="match status" value="1"/>
</dbReference>
<dbReference type="RefSeq" id="XP_022090009.1">
    <property type="nucleotide sequence ID" value="XM_022234317.1"/>
</dbReference>
<dbReference type="Pfam" id="PF13768">
    <property type="entry name" value="VWA_3"/>
    <property type="match status" value="1"/>
</dbReference>
<evidence type="ECO:0000313" key="5">
    <source>
        <dbReference type="RefSeq" id="XP_022090006.1"/>
    </source>
</evidence>
<evidence type="ECO:0000259" key="2">
    <source>
        <dbReference type="PROSITE" id="PS50234"/>
    </source>
</evidence>
<name>A0A8B7YEF4_ACAPL</name>
<dbReference type="Proteomes" id="UP000694845">
    <property type="component" value="Unplaced"/>
</dbReference>
<feature type="compositionally biased region" description="Polar residues" evidence="1">
    <location>
        <begin position="1216"/>
        <end position="1230"/>
    </location>
</feature>
<feature type="domain" description="VIT" evidence="3">
    <location>
        <begin position="1"/>
        <end position="142"/>
    </location>
</feature>
<evidence type="ECO:0000256" key="1">
    <source>
        <dbReference type="SAM" id="MobiDB-lite"/>
    </source>
</evidence>
<dbReference type="RefSeq" id="XP_022090012.1">
    <property type="nucleotide sequence ID" value="XM_022234320.1"/>
</dbReference>
<protein>
    <submittedName>
        <fullName evidence="5 6">von Willebrand factor A domain-containing protein 5B1-like</fullName>
    </submittedName>
</protein>
<feature type="compositionally biased region" description="Polar residues" evidence="1">
    <location>
        <begin position="643"/>
        <end position="653"/>
    </location>
</feature>
<feature type="region of interest" description="Disordered" evidence="1">
    <location>
        <begin position="964"/>
        <end position="1009"/>
    </location>
</feature>
<gene>
    <name evidence="5 6 7 8 9 10" type="primary">LOC110978951</name>
</gene>
<dbReference type="RefSeq" id="XP_022090010.1">
    <property type="nucleotide sequence ID" value="XM_022234318.1"/>
</dbReference>
<accession>A0A8B7YEF4</accession>
<proteinExistence type="predicted"/>
<dbReference type="GeneID" id="110978951"/>
<feature type="domain" description="VWFA" evidence="2">
    <location>
        <begin position="357"/>
        <end position="529"/>
    </location>
</feature>
<dbReference type="OrthoDB" id="1729737at2759"/>
<reference evidence="5 6" key="1">
    <citation type="submission" date="2025-04" db="UniProtKB">
        <authorList>
            <consortium name="RefSeq"/>
        </authorList>
    </citation>
    <scope>IDENTIFICATION</scope>
</reference>